<feature type="non-terminal residue" evidence="2">
    <location>
        <position position="1"/>
    </location>
</feature>
<proteinExistence type="predicted"/>
<organism evidence="2 3">
    <name type="scientific">Dovyalis caffra</name>
    <dbReference type="NCBI Taxonomy" id="77055"/>
    <lineage>
        <taxon>Eukaryota</taxon>
        <taxon>Viridiplantae</taxon>
        <taxon>Streptophyta</taxon>
        <taxon>Embryophyta</taxon>
        <taxon>Tracheophyta</taxon>
        <taxon>Spermatophyta</taxon>
        <taxon>Magnoliopsida</taxon>
        <taxon>eudicotyledons</taxon>
        <taxon>Gunneridae</taxon>
        <taxon>Pentapetalae</taxon>
        <taxon>rosids</taxon>
        <taxon>fabids</taxon>
        <taxon>Malpighiales</taxon>
        <taxon>Salicaceae</taxon>
        <taxon>Flacourtieae</taxon>
        <taxon>Dovyalis</taxon>
    </lineage>
</organism>
<reference evidence="2 3" key="1">
    <citation type="submission" date="2024-01" db="EMBL/GenBank/DDBJ databases">
        <authorList>
            <person name="Waweru B."/>
        </authorList>
    </citation>
    <scope>NUCLEOTIDE SEQUENCE [LARGE SCALE GENOMIC DNA]</scope>
</reference>
<protein>
    <submittedName>
        <fullName evidence="2">Uncharacterized protein</fullName>
    </submittedName>
</protein>
<evidence type="ECO:0000313" key="2">
    <source>
        <dbReference type="EMBL" id="CAK7337608.1"/>
    </source>
</evidence>
<keyword evidence="1" id="KW-1133">Transmembrane helix</keyword>
<feature type="transmembrane region" description="Helical" evidence="1">
    <location>
        <begin position="92"/>
        <end position="112"/>
    </location>
</feature>
<name>A0AAV1RNJ5_9ROSI</name>
<keyword evidence="3" id="KW-1185">Reference proteome</keyword>
<dbReference type="Proteomes" id="UP001314170">
    <property type="component" value="Unassembled WGS sequence"/>
</dbReference>
<dbReference type="AlphaFoldDB" id="A0AAV1RNJ5"/>
<dbReference type="EMBL" id="CAWUPB010001087">
    <property type="protein sequence ID" value="CAK7337608.1"/>
    <property type="molecule type" value="Genomic_DNA"/>
</dbReference>
<accession>A0AAV1RNJ5</accession>
<comment type="caution">
    <text evidence="2">The sequence shown here is derived from an EMBL/GenBank/DDBJ whole genome shotgun (WGS) entry which is preliminary data.</text>
</comment>
<evidence type="ECO:0000256" key="1">
    <source>
        <dbReference type="SAM" id="Phobius"/>
    </source>
</evidence>
<evidence type="ECO:0000313" key="3">
    <source>
        <dbReference type="Proteomes" id="UP001314170"/>
    </source>
</evidence>
<sequence>AKGYPRKRRRWLSDLKSVARPVEGYWVVGGVDVSLRYFVNFGEKIRRGRIEQEDLSSIVTFVREAGAGRLLWEWEVNLIVVRKTMMILAKRSLLVGGLLMDKLALKVGMAIIDFSIK</sequence>
<gene>
    <name evidence="2" type="ORF">DCAF_LOCUS12646</name>
</gene>
<keyword evidence="1" id="KW-0472">Membrane</keyword>
<keyword evidence="1" id="KW-0812">Transmembrane</keyword>